<proteinExistence type="predicted"/>
<feature type="transmembrane region" description="Helical" evidence="1">
    <location>
        <begin position="262"/>
        <end position="283"/>
    </location>
</feature>
<evidence type="ECO:0000313" key="3">
    <source>
        <dbReference type="EMBL" id="AYN68211.1"/>
    </source>
</evidence>
<feature type="transmembrane region" description="Helical" evidence="1">
    <location>
        <begin position="295"/>
        <end position="319"/>
    </location>
</feature>
<dbReference type="KEGG" id="emar:D1013_12915"/>
<feature type="transmembrane region" description="Helical" evidence="1">
    <location>
        <begin position="7"/>
        <end position="28"/>
    </location>
</feature>
<feature type="transmembrane region" description="Helical" evidence="1">
    <location>
        <begin position="325"/>
        <end position="344"/>
    </location>
</feature>
<feature type="domain" description="Acyltransferase 3" evidence="2">
    <location>
        <begin position="10"/>
        <end position="341"/>
    </location>
</feature>
<keyword evidence="4" id="KW-1185">Reference proteome</keyword>
<dbReference type="InterPro" id="IPR002656">
    <property type="entry name" value="Acyl_transf_3_dom"/>
</dbReference>
<dbReference type="Proteomes" id="UP000276309">
    <property type="component" value="Chromosome"/>
</dbReference>
<evidence type="ECO:0000313" key="4">
    <source>
        <dbReference type="Proteomes" id="UP000276309"/>
    </source>
</evidence>
<organism evidence="3 4">
    <name type="scientific">Euzebyella marina</name>
    <dbReference type="NCBI Taxonomy" id="1761453"/>
    <lineage>
        <taxon>Bacteria</taxon>
        <taxon>Pseudomonadati</taxon>
        <taxon>Bacteroidota</taxon>
        <taxon>Flavobacteriia</taxon>
        <taxon>Flavobacteriales</taxon>
        <taxon>Flavobacteriaceae</taxon>
        <taxon>Euzebyella</taxon>
    </lineage>
</organism>
<evidence type="ECO:0000256" key="1">
    <source>
        <dbReference type="SAM" id="Phobius"/>
    </source>
</evidence>
<feature type="transmembrane region" description="Helical" evidence="1">
    <location>
        <begin position="48"/>
        <end position="71"/>
    </location>
</feature>
<evidence type="ECO:0000259" key="2">
    <source>
        <dbReference type="Pfam" id="PF01757"/>
    </source>
</evidence>
<accession>A0A3G2L7T1</accession>
<dbReference type="OrthoDB" id="1418407at2"/>
<feature type="transmembrane region" description="Helical" evidence="1">
    <location>
        <begin position="146"/>
        <end position="166"/>
    </location>
</feature>
<feature type="transmembrane region" description="Helical" evidence="1">
    <location>
        <begin position="186"/>
        <end position="209"/>
    </location>
</feature>
<dbReference type="Pfam" id="PF01757">
    <property type="entry name" value="Acyl_transf_3"/>
    <property type="match status" value="1"/>
</dbReference>
<reference evidence="3 4" key="1">
    <citation type="submission" date="2018-08" db="EMBL/GenBank/DDBJ databases">
        <title>The reduced genetic potential of extracellular carbohydrate catabolism in Euzebyella marina RN62, a Flavobacteriia bacterium isolated from the hadal water.</title>
        <authorList>
            <person name="Xue C."/>
        </authorList>
    </citation>
    <scope>NUCLEOTIDE SEQUENCE [LARGE SCALE GENOMIC DNA]</scope>
    <source>
        <strain evidence="3 4">RN62</strain>
    </source>
</reference>
<keyword evidence="1" id="KW-0472">Membrane</keyword>
<gene>
    <name evidence="3" type="ORF">D1013_12915</name>
</gene>
<dbReference type="EMBL" id="CP032050">
    <property type="protein sequence ID" value="AYN68211.1"/>
    <property type="molecule type" value="Genomic_DNA"/>
</dbReference>
<keyword evidence="1" id="KW-0812">Transmembrane</keyword>
<dbReference type="RefSeq" id="WP_121849226.1">
    <property type="nucleotide sequence ID" value="NZ_CP032050.1"/>
</dbReference>
<dbReference type="GO" id="GO:0016747">
    <property type="term" value="F:acyltransferase activity, transferring groups other than amino-acyl groups"/>
    <property type="evidence" value="ECO:0007669"/>
    <property type="project" value="InterPro"/>
</dbReference>
<feature type="transmembrane region" description="Helical" evidence="1">
    <location>
        <begin position="92"/>
        <end position="111"/>
    </location>
</feature>
<keyword evidence="1" id="KW-1133">Transmembrane helix</keyword>
<sequence>MTNSSKRLFFIDAIRAWAILMMLQGHFIDGLLDTAFRDDSNVGYSIWKYFRGITAPVFFTVSGFIFTFLLVKGKDGQGFNNPRVKKGIKRGLELLFIGYLLRTNFMGLLNGQIYPSFYIVDVLHCIGLSLLGIIGIYLLTYRKRNLVFGLTLSAIAIVLFLFEPLYKQWGFSFLPQAFANYVTKANGSVFTIIPWFGYAALGASISLIFNKLRDRNYFFPLTIASLLAIGFALIKLSSPFFLSISEATGIKLFSDIFYNNYLFIRLGDVFVVFAIFMVLERLLQNRTLLKIGQSTLSIYVVHFIILYGSFTGLGLYRFFHHSLNPYVAIPGAIAFMYISTYTALKYEDHKEEIKTQIAKGTEFTMKQIEFAAIYSYNTIKPRIIRLLRRFGLAKN</sequence>
<feature type="transmembrane region" description="Helical" evidence="1">
    <location>
        <begin position="221"/>
        <end position="242"/>
    </location>
</feature>
<protein>
    <submittedName>
        <fullName evidence="3">DUF1624 domain-containing protein</fullName>
    </submittedName>
</protein>
<name>A0A3G2L7T1_9FLAO</name>
<dbReference type="AlphaFoldDB" id="A0A3G2L7T1"/>
<feature type="transmembrane region" description="Helical" evidence="1">
    <location>
        <begin position="117"/>
        <end position="139"/>
    </location>
</feature>